<feature type="domain" description="RNA polymerase sigma factor 70 region 4 type 2" evidence="6">
    <location>
        <begin position="115"/>
        <end position="163"/>
    </location>
</feature>
<dbReference type="Proteomes" id="UP001203342">
    <property type="component" value="Unassembled WGS sequence"/>
</dbReference>
<feature type="domain" description="RNA polymerase sigma-70 region 2" evidence="5">
    <location>
        <begin position="21"/>
        <end position="87"/>
    </location>
</feature>
<dbReference type="InterPro" id="IPR013324">
    <property type="entry name" value="RNA_pol_sigma_r3/r4-like"/>
</dbReference>
<dbReference type="InterPro" id="IPR007627">
    <property type="entry name" value="RNA_pol_sigma70_r2"/>
</dbReference>
<evidence type="ECO:0000259" key="6">
    <source>
        <dbReference type="Pfam" id="PF08281"/>
    </source>
</evidence>
<accession>A0ABT0TEW3</accession>
<keyword evidence="8" id="KW-1185">Reference proteome</keyword>
<reference evidence="7 8" key="1">
    <citation type="submission" date="2022-05" db="EMBL/GenBank/DDBJ databases">
        <title>Flavobacterium sp., isolated from activated sludge.</title>
        <authorList>
            <person name="Ran Q."/>
        </authorList>
    </citation>
    <scope>NUCLEOTIDE SEQUENCE [LARGE SCALE GENOMIC DNA]</scope>
    <source>
        <strain evidence="7 8">HXWNR69</strain>
    </source>
</reference>
<dbReference type="SUPFAM" id="SSF88946">
    <property type="entry name" value="Sigma2 domain of RNA polymerase sigma factors"/>
    <property type="match status" value="1"/>
</dbReference>
<dbReference type="NCBIfam" id="TIGR02937">
    <property type="entry name" value="sigma70-ECF"/>
    <property type="match status" value="1"/>
</dbReference>
<comment type="similarity">
    <text evidence="1">Belongs to the sigma-70 factor family. ECF subfamily.</text>
</comment>
<protein>
    <submittedName>
        <fullName evidence="7">Sigma-70 family RNA polymerase sigma factor</fullName>
    </submittedName>
</protein>
<keyword evidence="2" id="KW-0805">Transcription regulation</keyword>
<keyword evidence="4" id="KW-0804">Transcription</keyword>
<organism evidence="7 8">
    <name type="scientific">Flavobacterium fragile</name>
    <dbReference type="NCBI Taxonomy" id="2949085"/>
    <lineage>
        <taxon>Bacteria</taxon>
        <taxon>Pseudomonadati</taxon>
        <taxon>Bacteroidota</taxon>
        <taxon>Flavobacteriia</taxon>
        <taxon>Flavobacteriales</taxon>
        <taxon>Flavobacteriaceae</taxon>
        <taxon>Flavobacterium</taxon>
    </lineage>
</organism>
<dbReference type="Gene3D" id="1.10.1740.10">
    <property type="match status" value="1"/>
</dbReference>
<evidence type="ECO:0000256" key="4">
    <source>
        <dbReference type="ARBA" id="ARBA00023163"/>
    </source>
</evidence>
<dbReference type="InterPro" id="IPR039425">
    <property type="entry name" value="RNA_pol_sigma-70-like"/>
</dbReference>
<gene>
    <name evidence="7" type="ORF">NAT47_03670</name>
</gene>
<evidence type="ECO:0000256" key="3">
    <source>
        <dbReference type="ARBA" id="ARBA00023082"/>
    </source>
</evidence>
<dbReference type="PANTHER" id="PTHR43133:SF46">
    <property type="entry name" value="RNA POLYMERASE SIGMA-70 FACTOR ECF SUBFAMILY"/>
    <property type="match status" value="1"/>
</dbReference>
<sequence>MIIEQLIHECCNNNTKAQEQLYRLLAPKLFSVCLKYSRNYEEAQDNLQESFLILFEKINQYKNIGSFEGWAKRVVINYILQQYRKQNVFEIISEKIAVDEDEIEVDEENISIEFLTQIIQELPDRYRLVFNLYVLDGYSHKEIAEMLKINIGTSKSNLARAKAILKSKIESNKNFEIKKSK</sequence>
<dbReference type="InterPro" id="IPR014284">
    <property type="entry name" value="RNA_pol_sigma-70_dom"/>
</dbReference>
<dbReference type="RefSeq" id="WP_250580391.1">
    <property type="nucleotide sequence ID" value="NZ_JAMLJN010000002.1"/>
</dbReference>
<proteinExistence type="inferred from homology"/>
<dbReference type="InterPro" id="IPR013249">
    <property type="entry name" value="RNA_pol_sigma70_r4_t2"/>
</dbReference>
<dbReference type="EMBL" id="JAMLJN010000002">
    <property type="protein sequence ID" value="MCL9769507.1"/>
    <property type="molecule type" value="Genomic_DNA"/>
</dbReference>
<dbReference type="InterPro" id="IPR013325">
    <property type="entry name" value="RNA_pol_sigma_r2"/>
</dbReference>
<dbReference type="Gene3D" id="1.10.10.10">
    <property type="entry name" value="Winged helix-like DNA-binding domain superfamily/Winged helix DNA-binding domain"/>
    <property type="match status" value="1"/>
</dbReference>
<name>A0ABT0TEW3_9FLAO</name>
<dbReference type="SUPFAM" id="SSF88659">
    <property type="entry name" value="Sigma3 and sigma4 domains of RNA polymerase sigma factors"/>
    <property type="match status" value="1"/>
</dbReference>
<evidence type="ECO:0000256" key="2">
    <source>
        <dbReference type="ARBA" id="ARBA00023015"/>
    </source>
</evidence>
<evidence type="ECO:0000259" key="5">
    <source>
        <dbReference type="Pfam" id="PF04542"/>
    </source>
</evidence>
<evidence type="ECO:0000256" key="1">
    <source>
        <dbReference type="ARBA" id="ARBA00010641"/>
    </source>
</evidence>
<dbReference type="Pfam" id="PF04542">
    <property type="entry name" value="Sigma70_r2"/>
    <property type="match status" value="1"/>
</dbReference>
<dbReference type="InterPro" id="IPR036388">
    <property type="entry name" value="WH-like_DNA-bd_sf"/>
</dbReference>
<evidence type="ECO:0000313" key="7">
    <source>
        <dbReference type="EMBL" id="MCL9769507.1"/>
    </source>
</evidence>
<dbReference type="CDD" id="cd06171">
    <property type="entry name" value="Sigma70_r4"/>
    <property type="match status" value="1"/>
</dbReference>
<comment type="caution">
    <text evidence="7">The sequence shown here is derived from an EMBL/GenBank/DDBJ whole genome shotgun (WGS) entry which is preliminary data.</text>
</comment>
<evidence type="ECO:0000313" key="8">
    <source>
        <dbReference type="Proteomes" id="UP001203342"/>
    </source>
</evidence>
<dbReference type="PANTHER" id="PTHR43133">
    <property type="entry name" value="RNA POLYMERASE ECF-TYPE SIGMA FACTO"/>
    <property type="match status" value="1"/>
</dbReference>
<keyword evidence="3" id="KW-0731">Sigma factor</keyword>
<dbReference type="Pfam" id="PF08281">
    <property type="entry name" value="Sigma70_r4_2"/>
    <property type="match status" value="1"/>
</dbReference>